<dbReference type="SUPFAM" id="SSF48557">
    <property type="entry name" value="L-aspartase-like"/>
    <property type="match status" value="1"/>
</dbReference>
<dbReference type="InterPro" id="IPR020557">
    <property type="entry name" value="Fumarate_lyase_CS"/>
</dbReference>
<evidence type="ECO:0000313" key="2">
    <source>
        <dbReference type="Ensembl" id="ENSANIP00000021321.1"/>
    </source>
</evidence>
<dbReference type="Gene3D" id="1.20.200.10">
    <property type="entry name" value="Fumarase/aspartase (Central domain)"/>
    <property type="match status" value="1"/>
</dbReference>
<dbReference type="InterPro" id="IPR009049">
    <property type="entry name" value="Argininosuccinate_lyase"/>
</dbReference>
<keyword evidence="3" id="KW-1185">Reference proteome</keyword>
<accession>A0A8B9NBK5</accession>
<dbReference type="Ensembl" id="ENSANIT00000022023.1">
    <property type="protein sequence ID" value="ENSANIP00000021321.1"/>
    <property type="gene ID" value="ENSANIG00000014486.1"/>
</dbReference>
<dbReference type="PANTHER" id="PTHR43814:SF1">
    <property type="entry name" value="ARGININOSUCCINATE LYASE"/>
    <property type="match status" value="1"/>
</dbReference>
<protein>
    <recommendedName>
        <fullName evidence="1">Fumarate lyase N-terminal domain-containing protein</fullName>
    </recommendedName>
</protein>
<reference evidence="2" key="1">
    <citation type="submission" date="2025-08" db="UniProtKB">
        <authorList>
            <consortium name="Ensembl"/>
        </authorList>
    </citation>
    <scope>IDENTIFICATION</scope>
</reference>
<dbReference type="Proteomes" id="UP000694541">
    <property type="component" value="Unplaced"/>
</dbReference>
<evidence type="ECO:0000313" key="3">
    <source>
        <dbReference type="Proteomes" id="UP000694541"/>
    </source>
</evidence>
<evidence type="ECO:0000259" key="1">
    <source>
        <dbReference type="Pfam" id="PF00206"/>
    </source>
</evidence>
<dbReference type="PANTHER" id="PTHR43814">
    <property type="entry name" value="ARGININOSUCCINATE LYASE"/>
    <property type="match status" value="1"/>
</dbReference>
<feature type="domain" description="Fumarate lyase N-terminal" evidence="1">
    <location>
        <begin position="11"/>
        <end position="65"/>
    </location>
</feature>
<dbReference type="InterPro" id="IPR022761">
    <property type="entry name" value="Fumarate_lyase_N"/>
</dbReference>
<dbReference type="AlphaFoldDB" id="A0A8B9NBK5"/>
<name>A0A8B9NBK5_9AVES</name>
<dbReference type="PROSITE" id="PS00163">
    <property type="entry name" value="FUMARATE_LYASES"/>
    <property type="match status" value="1"/>
</dbReference>
<dbReference type="GO" id="GO:0005829">
    <property type="term" value="C:cytosol"/>
    <property type="evidence" value="ECO:0007669"/>
    <property type="project" value="TreeGrafter"/>
</dbReference>
<sequence length="216" mass="23087">ITFLTELDFASIMEFLSVATLLMIHLSKMAEDLIIYSTSDTGSSMMPQKKNPDSLELIRSKAGRVGMGKLLIPGLKNLPPSCLCVKKCAQCRLLTSAGAMSFSSYNSLPHLFLSAVGCYSHGSQRTSKHLQQGSAGKTDVSFCTISLSRHGCLLLLSSLATTFPCTDPACVQDAEKGAEARHAAVDSLAPSTSPWDDMPALLARLLRLLGFWAASG</sequence>
<reference evidence="2" key="2">
    <citation type="submission" date="2025-09" db="UniProtKB">
        <authorList>
            <consortium name="Ensembl"/>
        </authorList>
    </citation>
    <scope>IDENTIFICATION</scope>
</reference>
<dbReference type="GO" id="GO:0004056">
    <property type="term" value="F:argininosuccinate lyase activity"/>
    <property type="evidence" value="ECO:0007669"/>
    <property type="project" value="InterPro"/>
</dbReference>
<dbReference type="GO" id="GO:0042450">
    <property type="term" value="P:L-arginine biosynthetic process via ornithine"/>
    <property type="evidence" value="ECO:0007669"/>
    <property type="project" value="InterPro"/>
</dbReference>
<organism evidence="2 3">
    <name type="scientific">Accipiter nisus</name>
    <name type="common">Eurasian sparrowhawk</name>
    <dbReference type="NCBI Taxonomy" id="211598"/>
    <lineage>
        <taxon>Eukaryota</taxon>
        <taxon>Metazoa</taxon>
        <taxon>Chordata</taxon>
        <taxon>Craniata</taxon>
        <taxon>Vertebrata</taxon>
        <taxon>Euteleostomi</taxon>
        <taxon>Archelosauria</taxon>
        <taxon>Archosauria</taxon>
        <taxon>Dinosauria</taxon>
        <taxon>Saurischia</taxon>
        <taxon>Theropoda</taxon>
        <taxon>Coelurosauria</taxon>
        <taxon>Aves</taxon>
        <taxon>Neognathae</taxon>
        <taxon>Neoaves</taxon>
        <taxon>Telluraves</taxon>
        <taxon>Accipitrimorphae</taxon>
        <taxon>Accipitriformes</taxon>
        <taxon>Accipitridae</taxon>
        <taxon>Accipitrinae</taxon>
        <taxon>Accipiter</taxon>
    </lineage>
</organism>
<dbReference type="Pfam" id="PF00206">
    <property type="entry name" value="Lyase_1"/>
    <property type="match status" value="1"/>
</dbReference>
<proteinExistence type="predicted"/>
<dbReference type="InterPro" id="IPR008948">
    <property type="entry name" value="L-Aspartase-like"/>
</dbReference>